<feature type="transmembrane region" description="Helical" evidence="9">
    <location>
        <begin position="215"/>
        <end position="241"/>
    </location>
</feature>
<feature type="transmembrane region" description="Helical" evidence="9">
    <location>
        <begin position="12"/>
        <end position="40"/>
    </location>
</feature>
<dbReference type="PIRSF" id="PIRSF002419">
    <property type="entry name" value="Tetraspanin"/>
    <property type="match status" value="1"/>
</dbReference>
<dbReference type="GO" id="GO:0005886">
    <property type="term" value="C:plasma membrane"/>
    <property type="evidence" value="ECO:0007669"/>
    <property type="project" value="TreeGrafter"/>
</dbReference>
<reference evidence="10" key="2">
    <citation type="submission" date="2016-06" db="EMBL/GenBank/DDBJ databases">
        <title>The genome of a short-lived fish provides insights into sex chromosome evolution and the genetic control of aging.</title>
        <authorList>
            <person name="Reichwald K."/>
            <person name="Felder M."/>
            <person name="Petzold A."/>
            <person name="Koch P."/>
            <person name="Groth M."/>
            <person name="Platzer M."/>
        </authorList>
    </citation>
    <scope>NUCLEOTIDE SEQUENCE</scope>
    <source>
        <tissue evidence="10">Brain</tissue>
    </source>
</reference>
<evidence type="ECO:0000256" key="4">
    <source>
        <dbReference type="ARBA" id="ARBA00022989"/>
    </source>
</evidence>
<evidence type="ECO:0000256" key="2">
    <source>
        <dbReference type="ARBA" id="ARBA00006840"/>
    </source>
</evidence>
<keyword evidence="3 9" id="KW-0812">Transmembrane</keyword>
<dbReference type="PANTHER" id="PTHR19282">
    <property type="entry name" value="TETRASPANIN"/>
    <property type="match status" value="1"/>
</dbReference>
<dbReference type="PANTHER" id="PTHR19282:SF257">
    <property type="entry name" value="TETRASPANIN-7"/>
    <property type="match status" value="1"/>
</dbReference>
<comment type="function">
    <text evidence="7">May be involved in cell proliferation and cell motility.</text>
</comment>
<feature type="transmembrane region" description="Helical" evidence="9">
    <location>
        <begin position="60"/>
        <end position="78"/>
    </location>
</feature>
<evidence type="ECO:0000256" key="6">
    <source>
        <dbReference type="ARBA" id="ARBA00023180"/>
    </source>
</evidence>
<dbReference type="InterPro" id="IPR048232">
    <property type="entry name" value="TSN6/7_LEL"/>
</dbReference>
<dbReference type="FunFam" id="1.10.1450.10:FF:000003">
    <property type="entry name" value="Tetraspanin"/>
    <property type="match status" value="1"/>
</dbReference>
<dbReference type="CDD" id="cd03161">
    <property type="entry name" value="TM4SF2_6_like_LEL"/>
    <property type="match status" value="1"/>
</dbReference>
<dbReference type="SUPFAM" id="SSF48652">
    <property type="entry name" value="Tetraspanin"/>
    <property type="match status" value="1"/>
</dbReference>
<comment type="similarity">
    <text evidence="2 9">Belongs to the tetraspanin (TM4SF) family.</text>
</comment>
<dbReference type="Gene3D" id="1.10.1450.10">
    <property type="entry name" value="Tetraspanin"/>
    <property type="match status" value="1"/>
</dbReference>
<keyword evidence="8" id="KW-1015">Disulfide bond</keyword>
<evidence type="ECO:0000313" key="10">
    <source>
        <dbReference type="EMBL" id="SBQ65939.1"/>
    </source>
</evidence>
<comment type="subcellular location">
    <subcellularLocation>
        <location evidence="1 9">Membrane</location>
        <topology evidence="1 9">Multi-pass membrane protein</topology>
    </subcellularLocation>
</comment>
<reference evidence="10" key="1">
    <citation type="submission" date="2016-05" db="EMBL/GenBank/DDBJ databases">
        <authorList>
            <person name="Lavstsen T."/>
            <person name="Jespersen J.S."/>
        </authorList>
    </citation>
    <scope>NUCLEOTIDE SEQUENCE</scope>
    <source>
        <tissue evidence="10">Brain</tissue>
    </source>
</reference>
<evidence type="ECO:0000256" key="3">
    <source>
        <dbReference type="ARBA" id="ARBA00022692"/>
    </source>
</evidence>
<keyword evidence="4 9" id="KW-1133">Transmembrane helix</keyword>
<dbReference type="AlphaFoldDB" id="A0A1A8G6E6"/>
<keyword evidence="6" id="KW-0325">Glycoprotein</keyword>
<dbReference type="EMBL" id="HAEB01019412">
    <property type="protein sequence ID" value="SBQ65939.1"/>
    <property type="molecule type" value="Transcribed_RNA"/>
</dbReference>
<evidence type="ECO:0000256" key="1">
    <source>
        <dbReference type="ARBA" id="ARBA00004141"/>
    </source>
</evidence>
<sequence>MAPRRMETKPVIFCLKTLLLIYSFIFWVTGVVLLLVGLWWKLMLSPYMLLIPSSPSNAPYVLVGTGAAITLFGLFGCFATIRGHPWMLKLYAVFLSLVFMIELVAGISGFVFRHEMKDAFLSSYTEAVSRYNKYDARSQAVDDLQRRLHCCGVYNYTNWFNSPYFYSGGIPASCCVTFAECSAAELKDATLAVRKIYKQGCYDVVVSFIEENMGIIAGVTFGIAFSQVIGMSLACTLSHFISTNQYEMV</sequence>
<feature type="transmembrane region" description="Helical" evidence="9">
    <location>
        <begin position="90"/>
        <end position="112"/>
    </location>
</feature>
<feature type="disulfide bond" evidence="8">
    <location>
        <begin position="151"/>
        <end position="174"/>
    </location>
</feature>
<keyword evidence="5 9" id="KW-0472">Membrane</keyword>
<accession>A0A1A8G6E6</accession>
<organism evidence="10">
    <name type="scientific">Nothobranchius korthausae</name>
    <dbReference type="NCBI Taxonomy" id="1143690"/>
    <lineage>
        <taxon>Eukaryota</taxon>
        <taxon>Metazoa</taxon>
        <taxon>Chordata</taxon>
        <taxon>Craniata</taxon>
        <taxon>Vertebrata</taxon>
        <taxon>Euteleostomi</taxon>
        <taxon>Actinopterygii</taxon>
        <taxon>Neopterygii</taxon>
        <taxon>Teleostei</taxon>
        <taxon>Neoteleostei</taxon>
        <taxon>Acanthomorphata</taxon>
        <taxon>Ovalentaria</taxon>
        <taxon>Atherinomorphae</taxon>
        <taxon>Cyprinodontiformes</taxon>
        <taxon>Nothobranchiidae</taxon>
        <taxon>Nothobranchius</taxon>
    </lineage>
</organism>
<evidence type="ECO:0000256" key="9">
    <source>
        <dbReference type="RuleBase" id="RU361218"/>
    </source>
</evidence>
<name>A0A1A8G6E6_9TELE</name>
<dbReference type="InterPro" id="IPR000301">
    <property type="entry name" value="Tetraspanin_animals"/>
</dbReference>
<dbReference type="Pfam" id="PF00335">
    <property type="entry name" value="Tetraspanin"/>
    <property type="match status" value="1"/>
</dbReference>
<gene>
    <name evidence="10" type="primary">Nfu_g_1_022357</name>
</gene>
<evidence type="ECO:0000256" key="7">
    <source>
        <dbReference type="ARBA" id="ARBA00056010"/>
    </source>
</evidence>
<dbReference type="InterPro" id="IPR008952">
    <property type="entry name" value="Tetraspanin_EC2_sf"/>
</dbReference>
<protein>
    <recommendedName>
        <fullName evidence="9">Tetraspanin</fullName>
    </recommendedName>
</protein>
<evidence type="ECO:0000256" key="5">
    <source>
        <dbReference type="ARBA" id="ARBA00023136"/>
    </source>
</evidence>
<evidence type="ECO:0000256" key="8">
    <source>
        <dbReference type="PIRSR" id="PIRSR002419-1"/>
    </source>
</evidence>
<proteinExistence type="inferred from homology"/>
<dbReference type="PRINTS" id="PR00259">
    <property type="entry name" value="TMFOUR"/>
</dbReference>
<dbReference type="InterPro" id="IPR018499">
    <property type="entry name" value="Tetraspanin/Peripherin"/>
</dbReference>